<keyword evidence="2" id="KW-0067">ATP-binding</keyword>
<dbReference type="PROSITE" id="PS50011">
    <property type="entry name" value="PROTEIN_KINASE_DOM"/>
    <property type="match status" value="1"/>
</dbReference>
<protein>
    <submittedName>
        <fullName evidence="4">Kinase-like domain-containing protein</fullName>
    </submittedName>
</protein>
<dbReference type="PANTHER" id="PTHR44329:SF298">
    <property type="entry name" value="MIXED LINEAGE KINASE DOMAIN-LIKE PROTEIN"/>
    <property type="match status" value="1"/>
</dbReference>
<name>A0A433QTN7_9FUNG</name>
<dbReference type="GO" id="GO:0005524">
    <property type="term" value="F:ATP binding"/>
    <property type="evidence" value="ECO:0007669"/>
    <property type="project" value="UniProtKB-KW"/>
</dbReference>
<dbReference type="Proteomes" id="UP000274822">
    <property type="component" value="Unassembled WGS sequence"/>
</dbReference>
<evidence type="ECO:0000313" key="4">
    <source>
        <dbReference type="EMBL" id="RUS33149.1"/>
    </source>
</evidence>
<dbReference type="AlphaFoldDB" id="A0A433QTN7"/>
<keyword evidence="5" id="KW-1185">Reference proteome</keyword>
<accession>A0A433QTN7</accession>
<dbReference type="GO" id="GO:0004674">
    <property type="term" value="F:protein serine/threonine kinase activity"/>
    <property type="evidence" value="ECO:0007669"/>
    <property type="project" value="TreeGrafter"/>
</dbReference>
<dbReference type="InterPro" id="IPR000719">
    <property type="entry name" value="Prot_kinase_dom"/>
</dbReference>
<proteinExistence type="predicted"/>
<feature type="domain" description="Protein kinase" evidence="3">
    <location>
        <begin position="64"/>
        <end position="344"/>
    </location>
</feature>
<dbReference type="PANTHER" id="PTHR44329">
    <property type="entry name" value="SERINE/THREONINE-PROTEIN KINASE TNNI3K-RELATED"/>
    <property type="match status" value="1"/>
</dbReference>
<evidence type="ECO:0000256" key="1">
    <source>
        <dbReference type="ARBA" id="ARBA00022741"/>
    </source>
</evidence>
<evidence type="ECO:0000259" key="3">
    <source>
        <dbReference type="PROSITE" id="PS50011"/>
    </source>
</evidence>
<keyword evidence="4" id="KW-0808">Transferase</keyword>
<dbReference type="Pfam" id="PF07714">
    <property type="entry name" value="PK_Tyr_Ser-Thr"/>
    <property type="match status" value="1"/>
</dbReference>
<keyword evidence="4" id="KW-0418">Kinase</keyword>
<dbReference type="SUPFAM" id="SSF56112">
    <property type="entry name" value="Protein kinase-like (PK-like)"/>
    <property type="match status" value="1"/>
</dbReference>
<comment type="caution">
    <text evidence="4">The sequence shown here is derived from an EMBL/GenBank/DDBJ whole genome shotgun (WGS) entry which is preliminary data.</text>
</comment>
<organism evidence="4 5">
    <name type="scientific">Jimgerdemannia flammicorona</name>
    <dbReference type="NCBI Taxonomy" id="994334"/>
    <lineage>
        <taxon>Eukaryota</taxon>
        <taxon>Fungi</taxon>
        <taxon>Fungi incertae sedis</taxon>
        <taxon>Mucoromycota</taxon>
        <taxon>Mucoromycotina</taxon>
        <taxon>Endogonomycetes</taxon>
        <taxon>Endogonales</taxon>
        <taxon>Endogonaceae</taxon>
        <taxon>Jimgerdemannia</taxon>
    </lineage>
</organism>
<dbReference type="EMBL" id="RBNJ01001452">
    <property type="protein sequence ID" value="RUS33149.1"/>
    <property type="molecule type" value="Genomic_DNA"/>
</dbReference>
<evidence type="ECO:0000256" key="2">
    <source>
        <dbReference type="ARBA" id="ARBA00022840"/>
    </source>
</evidence>
<reference evidence="4 5" key="1">
    <citation type="journal article" date="2018" name="New Phytol.">
        <title>Phylogenomics of Endogonaceae and evolution of mycorrhizas within Mucoromycota.</title>
        <authorList>
            <person name="Chang Y."/>
            <person name="Desiro A."/>
            <person name="Na H."/>
            <person name="Sandor L."/>
            <person name="Lipzen A."/>
            <person name="Clum A."/>
            <person name="Barry K."/>
            <person name="Grigoriev I.V."/>
            <person name="Martin F.M."/>
            <person name="Stajich J.E."/>
            <person name="Smith M.E."/>
            <person name="Bonito G."/>
            <person name="Spatafora J.W."/>
        </authorList>
    </citation>
    <scope>NUCLEOTIDE SEQUENCE [LARGE SCALE GENOMIC DNA]</scope>
    <source>
        <strain evidence="4 5">AD002</strain>
    </source>
</reference>
<dbReference type="InterPro" id="IPR001245">
    <property type="entry name" value="Ser-Thr/Tyr_kinase_cat_dom"/>
</dbReference>
<dbReference type="InterPro" id="IPR011009">
    <property type="entry name" value="Kinase-like_dom_sf"/>
</dbReference>
<sequence>MPQTHFDNELSLLPPVNELSPSWRKYIKSIKSQFPFDDKLKQNLSEIGLSTLAPYLAWVPFELLSAVKEVAKGGYARVYRADVAVPKLLCGLMNRHKIIALKEIQLTMLREVIIQHSSAVLSKFRLLTRFVKLLMYRSPGARFIRLIGLSRHAETGNYFLVTEYAECGSLEHNQNKRSMFFDSWGDVIENARQISACLATLHDINIIHQDLHPKNIVYKYEAGRNARIIDFGLSQVIADSHNDSDGHYGRLPYIPPECFGDDKSPYTAASDVYCLGTILWQLGSQVSPRDTAVKLQVDGMREEHVPGTPKRYKQIINDCWNVDPQKRPTAKEVHRRLSKLHNYILIQAFFLVGGIRYMIPPFGKRLVYLKRMKAEADKREETSDSFIFSEQTTVSNM</sequence>
<gene>
    <name evidence="4" type="ORF">BC938DRAFT_472881</name>
</gene>
<dbReference type="InterPro" id="IPR051681">
    <property type="entry name" value="Ser/Thr_Kinases-Pseudokinases"/>
</dbReference>
<evidence type="ECO:0000313" key="5">
    <source>
        <dbReference type="Proteomes" id="UP000274822"/>
    </source>
</evidence>
<keyword evidence="1" id="KW-0547">Nucleotide-binding</keyword>
<dbReference type="Gene3D" id="1.10.510.10">
    <property type="entry name" value="Transferase(Phosphotransferase) domain 1"/>
    <property type="match status" value="1"/>
</dbReference>